<organism evidence="5 6">
    <name type="scientific">Marinicella litoralis</name>
    <dbReference type="NCBI Taxonomy" id="644220"/>
    <lineage>
        <taxon>Bacteria</taxon>
        <taxon>Pseudomonadati</taxon>
        <taxon>Pseudomonadota</taxon>
        <taxon>Gammaproteobacteria</taxon>
        <taxon>Lysobacterales</taxon>
        <taxon>Marinicellaceae</taxon>
        <taxon>Marinicella</taxon>
    </lineage>
</organism>
<dbReference type="AlphaFoldDB" id="A0A4R6XLJ4"/>
<keyword evidence="6" id="KW-1185">Reference proteome</keyword>
<evidence type="ECO:0000256" key="4">
    <source>
        <dbReference type="SAM" id="SignalP"/>
    </source>
</evidence>
<accession>A0A4R6XLJ4</accession>
<keyword evidence="4" id="KW-0732">Signal</keyword>
<feature type="signal peptide" evidence="4">
    <location>
        <begin position="1"/>
        <end position="22"/>
    </location>
</feature>
<keyword evidence="2" id="KW-1003">Cell membrane</keyword>
<dbReference type="Proteomes" id="UP000295724">
    <property type="component" value="Unassembled WGS sequence"/>
</dbReference>
<dbReference type="Pfam" id="PF06977">
    <property type="entry name" value="SdiA-regulated"/>
    <property type="match status" value="1"/>
</dbReference>
<dbReference type="GO" id="GO:0005886">
    <property type="term" value="C:plasma membrane"/>
    <property type="evidence" value="ECO:0007669"/>
    <property type="project" value="UniProtKB-SubCell"/>
</dbReference>
<sequence length="300" mass="32646">MKPVLILLVLLGAPIHHSATNASPFPIENYQNPNDMVAWSSVANLSGITHNWVADEYVTVHQNQYCRFDAQLNELGCGSLACGDCEDISFLGTNGEFYEYALVEEGGAEGSVAIVQSPISTHNLRLDQVDVQWLTYANTAGGDAGEGVAYDALNQIFYVCIEDPQMQVLSFQRPTDSSDATFSDGSLVVTEALSFAQLSGLLGGGADLSSCYYDQLTGRLLLLSHIGHKLSDIDLSGVLHGQIELPQAQVEGFTFNADFTQLLVVAEPNLRQIYYASDVIFSDGFESVFVSNNEIIRTLW</sequence>
<dbReference type="InterPro" id="IPR009722">
    <property type="entry name" value="YjiK/CarP"/>
</dbReference>
<evidence type="ECO:0000313" key="5">
    <source>
        <dbReference type="EMBL" id="TDR20492.1"/>
    </source>
</evidence>
<dbReference type="EMBL" id="SNZB01000003">
    <property type="protein sequence ID" value="TDR20492.1"/>
    <property type="molecule type" value="Genomic_DNA"/>
</dbReference>
<evidence type="ECO:0000256" key="2">
    <source>
        <dbReference type="ARBA" id="ARBA00022475"/>
    </source>
</evidence>
<evidence type="ECO:0000256" key="3">
    <source>
        <dbReference type="ARBA" id="ARBA00023136"/>
    </source>
</evidence>
<comment type="caution">
    <text evidence="5">The sequence shown here is derived from an EMBL/GenBank/DDBJ whole genome shotgun (WGS) entry which is preliminary data.</text>
</comment>
<gene>
    <name evidence="5" type="ORF">C8D91_1466</name>
</gene>
<evidence type="ECO:0000256" key="1">
    <source>
        <dbReference type="ARBA" id="ARBA00004236"/>
    </source>
</evidence>
<dbReference type="RefSeq" id="WP_099018335.1">
    <property type="nucleotide sequence ID" value="NZ_NIHB01000001.1"/>
</dbReference>
<feature type="chain" id="PRO_5020493529" evidence="4">
    <location>
        <begin position="23"/>
        <end position="300"/>
    </location>
</feature>
<protein>
    <submittedName>
        <fullName evidence="5">SdiA-regulated protein</fullName>
    </submittedName>
</protein>
<dbReference type="OrthoDB" id="6195484at2"/>
<reference evidence="5 6" key="1">
    <citation type="submission" date="2019-03" db="EMBL/GenBank/DDBJ databases">
        <title>Genomic Encyclopedia of Type Strains, Phase IV (KMG-IV): sequencing the most valuable type-strain genomes for metagenomic binning, comparative biology and taxonomic classification.</title>
        <authorList>
            <person name="Goeker M."/>
        </authorList>
    </citation>
    <scope>NUCLEOTIDE SEQUENCE [LARGE SCALE GENOMIC DNA]</scope>
    <source>
        <strain evidence="5 6">DSM 25488</strain>
    </source>
</reference>
<evidence type="ECO:0000313" key="6">
    <source>
        <dbReference type="Proteomes" id="UP000295724"/>
    </source>
</evidence>
<name>A0A4R6XLJ4_9GAMM</name>
<comment type="subcellular location">
    <subcellularLocation>
        <location evidence="1">Cell membrane</location>
    </subcellularLocation>
</comment>
<proteinExistence type="predicted"/>
<keyword evidence="3" id="KW-0472">Membrane</keyword>